<dbReference type="SUPFAM" id="SSF56925">
    <property type="entry name" value="OMPA-like"/>
    <property type="match status" value="1"/>
</dbReference>
<dbReference type="InterPro" id="IPR025665">
    <property type="entry name" value="Beta-barrel_OMP_2"/>
</dbReference>
<dbReference type="OrthoDB" id="947434at2"/>
<dbReference type="Proteomes" id="UP000032544">
    <property type="component" value="Unassembled WGS sequence"/>
</dbReference>
<comment type="caution">
    <text evidence="3">The sequence shown here is derived from an EMBL/GenBank/DDBJ whole genome shotgun (WGS) entry which is preliminary data.</text>
</comment>
<evidence type="ECO:0000313" key="3">
    <source>
        <dbReference type="EMBL" id="KJF42126.1"/>
    </source>
</evidence>
<proteinExistence type="predicted"/>
<dbReference type="AlphaFoldDB" id="A0A0D8J6H6"/>
<protein>
    <recommendedName>
        <fullName evidence="2">Outer membrane protein beta-barrel domain-containing protein</fullName>
    </recommendedName>
</protein>
<feature type="transmembrane region" description="Helical" evidence="1">
    <location>
        <begin position="12"/>
        <end position="29"/>
    </location>
</feature>
<evidence type="ECO:0000256" key="1">
    <source>
        <dbReference type="SAM" id="Phobius"/>
    </source>
</evidence>
<sequence>MKQKTNYSGKTLYSLMLIVVLTMGLSLASKAQMSYGIKIGAGAACQSDLLELANNCDVRFSPTIGFVGKYQITEGFAVKSGLEYQQKGRSFTEENVDVTNKLQYLSMPIKAEFSAGEKAGFKKGQRLYFAIGPYLSYMLDADGELDGVKFDMKSDTKDFDAGLGLELGMQFPVFNQKALQVGLNYDMGFVEVYKSEPDLHNKMASISLGLLF</sequence>
<dbReference type="EMBL" id="JRHC01000006">
    <property type="protein sequence ID" value="KJF42126.1"/>
    <property type="molecule type" value="Genomic_DNA"/>
</dbReference>
<keyword evidence="1" id="KW-0472">Membrane</keyword>
<dbReference type="RefSeq" id="WP_045032887.1">
    <property type="nucleotide sequence ID" value="NZ_JRHC01000006.1"/>
</dbReference>
<keyword evidence="1" id="KW-1133">Transmembrane helix</keyword>
<accession>A0A0D8J6H6</accession>
<keyword evidence="4" id="KW-1185">Reference proteome</keyword>
<organism evidence="3 4">
    <name type="scientific">Draconibacterium sediminis</name>
    <dbReference type="NCBI Taxonomy" id="1544798"/>
    <lineage>
        <taxon>Bacteria</taxon>
        <taxon>Pseudomonadati</taxon>
        <taxon>Bacteroidota</taxon>
        <taxon>Bacteroidia</taxon>
        <taxon>Marinilabiliales</taxon>
        <taxon>Prolixibacteraceae</taxon>
        <taxon>Draconibacterium</taxon>
    </lineage>
</organism>
<name>A0A0D8J6H6_9BACT</name>
<dbReference type="STRING" id="1544798.LH29_20110"/>
<reference evidence="3 4" key="1">
    <citation type="submission" date="2014-09" db="EMBL/GenBank/DDBJ databases">
        <title>Draft Genome Sequence of Draconibacterium sp. JN14CK-3.</title>
        <authorList>
            <person name="Dong C."/>
            <person name="Lai Q."/>
            <person name="Shao Z."/>
        </authorList>
    </citation>
    <scope>NUCLEOTIDE SEQUENCE [LARGE SCALE GENOMIC DNA]</scope>
    <source>
        <strain evidence="3 4">JN14CK-3</strain>
    </source>
</reference>
<evidence type="ECO:0000313" key="4">
    <source>
        <dbReference type="Proteomes" id="UP000032544"/>
    </source>
</evidence>
<dbReference type="InterPro" id="IPR011250">
    <property type="entry name" value="OMP/PagP_B-barrel"/>
</dbReference>
<feature type="domain" description="Outer membrane protein beta-barrel" evidence="2">
    <location>
        <begin position="56"/>
        <end position="190"/>
    </location>
</feature>
<keyword evidence="1" id="KW-0812">Transmembrane</keyword>
<dbReference type="Pfam" id="PF13568">
    <property type="entry name" value="OMP_b-brl_2"/>
    <property type="match status" value="1"/>
</dbReference>
<gene>
    <name evidence="3" type="ORF">LH29_20110</name>
</gene>
<evidence type="ECO:0000259" key="2">
    <source>
        <dbReference type="Pfam" id="PF13568"/>
    </source>
</evidence>